<feature type="domain" description="Carrier" evidence="5">
    <location>
        <begin position="615"/>
        <end position="690"/>
    </location>
</feature>
<sequence length="1139" mass="125516">MNLKGKTPMLLNTQMTSIFERFSGRPALADRRPIPRSNGDRDLFDSEVLDWYETLSYEELRRRVLAAAAQLHGRRMVKGPLASGDRLALLGFPGIDFTTIDFACNLAGVTTVPLQTSGSLEQHRSIIGETSPRALVISISLLNKAESILSHADSIDRLIVLDYRGGDLSHRRILESAANSLPIAPELLELDPDPGDAFGDICDDHLSMLLYTSGSTGAPKGAMYSARLVREMWGGEGWSEFFAEQDEIASFHYMPMSHVAGHSSVRSTLSRGGVTYFSSTPNLANFFDDLALARPTELSLVPRVCELLHQEYQRRAESRRDDTDGYASQAVLEDMRTSVLGGRVEWASCTSAPVSAELKAFMERLLGIELHELYGTTEIGGVLADGRFLTPPVIDYRLDDVPELGYFRTDRPSARGELLVKSTSTVPGYFNRPDLNAEIFTEDGYYRTGDIAAVDSNGTVRIIDRKNSIIKLSQGEFVALPSLEATFVAGSTLIRQVFLYGRSDWSALVAVVVPTDLAQSAAADDERNQTMAKLMLDELRHVAEREHLNSYEVPAAVIVESEPFSEENGLLSDHRKPVRPRLHDKYQSQLEAIYEQIVAARDDALTDLIAHGAENDTASTIRDAAALTLQIEPATVSIDAKFRNLGGDSLTAVHLSRLLNQIYGLHIPVDVLVSEARTFADLGEYMDGKRGQREWLATFEEIHTSDRRPLYAEELTVERFLSSRATINPSSTRYGAPQGVLITGASGFLGRFLCLEWLRRFAGTTRRVTCLVRANSHAAARARLRATYSSSPELLAEFDRLAGNLDVVAGDLAEPRLGLDEQIWKSLSQDITHIIHAGAMVNHALGYRELFASNVAGTAEVLHLALTGPLKRITFMSSIATALLQQAGGPMTERVDIREALSQIEDAGGIVDGYAATKWASEVLLRNANEQFGVPVTVFRSSMILAHSRYRGQINVPDTYTRLLFSVLQSGITPSSFYAANGEHAHYDGLPVDVVSEAIASLAQDETREYRTYHLVNPFDDGISLDRFVEWLIEAGVSLVRVGEYGLWMERFKMALSVLDDDDKRASLLPLIDGFRAPEDPVRGSRIDSTDLHGALAQAGLADRLQPLSREFVLKSVRDIDHVFGTSFLSSQDVQLVSS</sequence>
<dbReference type="Pfam" id="PF07993">
    <property type="entry name" value="NAD_binding_4"/>
    <property type="match status" value="1"/>
</dbReference>
<dbReference type="InterPro" id="IPR042099">
    <property type="entry name" value="ANL_N_sf"/>
</dbReference>
<keyword evidence="2" id="KW-0597">Phosphoprotein</keyword>
<dbReference type="PROSITE" id="PS00455">
    <property type="entry name" value="AMP_BINDING"/>
    <property type="match status" value="1"/>
</dbReference>
<keyword evidence="1" id="KW-0596">Phosphopantetheine</keyword>
<dbReference type="GO" id="GO:0016020">
    <property type="term" value="C:membrane"/>
    <property type="evidence" value="ECO:0007669"/>
    <property type="project" value="TreeGrafter"/>
</dbReference>
<evidence type="ECO:0000256" key="1">
    <source>
        <dbReference type="ARBA" id="ARBA00022450"/>
    </source>
</evidence>
<dbReference type="PANTHER" id="PTHR43272">
    <property type="entry name" value="LONG-CHAIN-FATTY-ACID--COA LIGASE"/>
    <property type="match status" value="1"/>
</dbReference>
<dbReference type="PROSITE" id="PS50075">
    <property type="entry name" value="CARRIER"/>
    <property type="match status" value="1"/>
</dbReference>
<gene>
    <name evidence="6" type="ORF">B8X04_15360</name>
</gene>
<evidence type="ECO:0000256" key="3">
    <source>
        <dbReference type="ARBA" id="ARBA00022741"/>
    </source>
</evidence>
<protein>
    <recommendedName>
        <fullName evidence="5">Carrier domain-containing protein</fullName>
    </recommendedName>
</protein>
<dbReference type="InterPro" id="IPR000873">
    <property type="entry name" value="AMP-dep_synth/lig_dom"/>
</dbReference>
<dbReference type="SMART" id="SM00823">
    <property type="entry name" value="PKS_PP"/>
    <property type="match status" value="1"/>
</dbReference>
<reference evidence="6 7" key="1">
    <citation type="submission" date="2017-04" db="EMBL/GenBank/DDBJ databases">
        <title>Kefir bacterial isolates.</title>
        <authorList>
            <person name="Kim Y."/>
            <person name="Blasche S."/>
            <person name="Patil K.R."/>
        </authorList>
    </citation>
    <scope>NUCLEOTIDE SEQUENCE [LARGE SCALE GENOMIC DNA]</scope>
    <source>
        <strain evidence="6 7">OG2</strain>
    </source>
</reference>
<dbReference type="GO" id="GO:0004467">
    <property type="term" value="F:long-chain fatty acid-CoA ligase activity"/>
    <property type="evidence" value="ECO:0007669"/>
    <property type="project" value="TreeGrafter"/>
</dbReference>
<evidence type="ECO:0000313" key="6">
    <source>
        <dbReference type="EMBL" id="PAK93543.1"/>
    </source>
</evidence>
<dbReference type="Proteomes" id="UP000216867">
    <property type="component" value="Unassembled WGS sequence"/>
</dbReference>
<keyword evidence="4" id="KW-0067">ATP-binding</keyword>
<dbReference type="NCBIfam" id="TIGR01746">
    <property type="entry name" value="Thioester-redct"/>
    <property type="match status" value="1"/>
</dbReference>
<dbReference type="SUPFAM" id="SSF47336">
    <property type="entry name" value="ACP-like"/>
    <property type="match status" value="1"/>
</dbReference>
<organism evidence="6 7">
    <name type="scientific">Brevibacterium casei</name>
    <dbReference type="NCBI Taxonomy" id="33889"/>
    <lineage>
        <taxon>Bacteria</taxon>
        <taxon>Bacillati</taxon>
        <taxon>Actinomycetota</taxon>
        <taxon>Actinomycetes</taxon>
        <taxon>Micrococcales</taxon>
        <taxon>Brevibacteriaceae</taxon>
        <taxon>Brevibacterium</taxon>
    </lineage>
</organism>
<dbReference type="InterPro" id="IPR020806">
    <property type="entry name" value="PKS_PP-bd"/>
</dbReference>
<dbReference type="InterPro" id="IPR036736">
    <property type="entry name" value="ACP-like_sf"/>
</dbReference>
<evidence type="ECO:0000313" key="7">
    <source>
        <dbReference type="Proteomes" id="UP000216867"/>
    </source>
</evidence>
<dbReference type="SUPFAM" id="SSF56801">
    <property type="entry name" value="Acetyl-CoA synthetase-like"/>
    <property type="match status" value="1"/>
</dbReference>
<evidence type="ECO:0000259" key="5">
    <source>
        <dbReference type="PROSITE" id="PS50075"/>
    </source>
</evidence>
<dbReference type="Gene3D" id="3.40.50.720">
    <property type="entry name" value="NAD(P)-binding Rossmann-like Domain"/>
    <property type="match status" value="1"/>
</dbReference>
<comment type="caution">
    <text evidence="6">The sequence shown here is derived from an EMBL/GenBank/DDBJ whole genome shotgun (WGS) entry which is preliminary data.</text>
</comment>
<keyword evidence="3" id="KW-0547">Nucleotide-binding</keyword>
<proteinExistence type="predicted"/>
<name>A0A269Z6X6_9MICO</name>
<dbReference type="Pfam" id="PF00501">
    <property type="entry name" value="AMP-binding"/>
    <property type="match status" value="1"/>
</dbReference>
<dbReference type="InterPro" id="IPR013120">
    <property type="entry name" value="FAR_NAD-bd"/>
</dbReference>
<dbReference type="Gene3D" id="3.40.50.12780">
    <property type="entry name" value="N-terminal domain of ligase-like"/>
    <property type="match status" value="1"/>
</dbReference>
<dbReference type="GO" id="GO:0005524">
    <property type="term" value="F:ATP binding"/>
    <property type="evidence" value="ECO:0007669"/>
    <property type="project" value="UniProtKB-KW"/>
</dbReference>
<evidence type="ECO:0000256" key="4">
    <source>
        <dbReference type="ARBA" id="ARBA00022840"/>
    </source>
</evidence>
<evidence type="ECO:0000256" key="2">
    <source>
        <dbReference type="ARBA" id="ARBA00022553"/>
    </source>
</evidence>
<dbReference type="GO" id="GO:0031177">
    <property type="term" value="F:phosphopantetheine binding"/>
    <property type="evidence" value="ECO:0007669"/>
    <property type="project" value="InterPro"/>
</dbReference>
<accession>A0A269Z6X6</accession>
<dbReference type="AlphaFoldDB" id="A0A269Z6X6"/>
<dbReference type="InterPro" id="IPR020845">
    <property type="entry name" value="AMP-binding_CS"/>
</dbReference>
<dbReference type="InterPro" id="IPR010080">
    <property type="entry name" value="Thioester_reductase-like_dom"/>
</dbReference>
<dbReference type="SUPFAM" id="SSF51735">
    <property type="entry name" value="NAD(P)-binding Rossmann-fold domains"/>
    <property type="match status" value="1"/>
</dbReference>
<dbReference type="EMBL" id="NCWY01000017">
    <property type="protein sequence ID" value="PAK93543.1"/>
    <property type="molecule type" value="Genomic_DNA"/>
</dbReference>
<dbReference type="SMART" id="SM01294">
    <property type="entry name" value="PKS_PP_betabranch"/>
    <property type="match status" value="1"/>
</dbReference>
<dbReference type="Pfam" id="PF00550">
    <property type="entry name" value="PP-binding"/>
    <property type="match status" value="1"/>
</dbReference>
<dbReference type="InterPro" id="IPR036291">
    <property type="entry name" value="NAD(P)-bd_dom_sf"/>
</dbReference>
<dbReference type="InterPro" id="IPR009081">
    <property type="entry name" value="PP-bd_ACP"/>
</dbReference>
<dbReference type="PANTHER" id="PTHR43272:SF33">
    <property type="entry name" value="AMP-BINDING DOMAIN-CONTAINING PROTEIN-RELATED"/>
    <property type="match status" value="1"/>
</dbReference>
<dbReference type="Gene3D" id="1.10.1200.10">
    <property type="entry name" value="ACP-like"/>
    <property type="match status" value="1"/>
</dbReference>